<dbReference type="HOGENOM" id="CLU_519681_0_0_1"/>
<dbReference type="EMBL" id="KI966448">
    <property type="protein sequence ID" value="EWC43981.1"/>
    <property type="molecule type" value="Genomic_DNA"/>
</dbReference>
<protein>
    <recommendedName>
        <fullName evidence="3">DUF8035 domain-containing protein</fullName>
    </recommendedName>
</protein>
<feature type="region of interest" description="Disordered" evidence="2">
    <location>
        <begin position="466"/>
        <end position="524"/>
    </location>
</feature>
<organism evidence="4 5">
    <name type="scientific">Drechslerella stenobrocha 248</name>
    <dbReference type="NCBI Taxonomy" id="1043628"/>
    <lineage>
        <taxon>Eukaryota</taxon>
        <taxon>Fungi</taxon>
        <taxon>Dikarya</taxon>
        <taxon>Ascomycota</taxon>
        <taxon>Pezizomycotina</taxon>
        <taxon>Orbiliomycetes</taxon>
        <taxon>Orbiliales</taxon>
        <taxon>Orbiliaceae</taxon>
        <taxon>Drechslerella</taxon>
    </lineage>
</organism>
<accession>W7HJ94</accession>
<feature type="compositionally biased region" description="Polar residues" evidence="2">
    <location>
        <begin position="81"/>
        <end position="106"/>
    </location>
</feature>
<dbReference type="OrthoDB" id="5394942at2759"/>
<dbReference type="Proteomes" id="UP000024837">
    <property type="component" value="Unassembled WGS sequence"/>
</dbReference>
<feature type="region of interest" description="Disordered" evidence="2">
    <location>
        <begin position="167"/>
        <end position="216"/>
    </location>
</feature>
<dbReference type="Pfam" id="PF26118">
    <property type="entry name" value="DUF8035"/>
    <property type="match status" value="1"/>
</dbReference>
<keyword evidence="1" id="KW-0175">Coiled coil</keyword>
<reference evidence="4 5" key="1">
    <citation type="submission" date="2013-05" db="EMBL/GenBank/DDBJ databases">
        <title>Drechslerella stenobrocha genome reveals carnivorous origination and mechanical trapping mechanism of predatory fungi.</title>
        <authorList>
            <person name="Liu X."/>
            <person name="Zhang W."/>
            <person name="Liu K."/>
        </authorList>
    </citation>
    <scope>NUCLEOTIDE SEQUENCE [LARGE SCALE GENOMIC DNA]</scope>
    <source>
        <strain evidence="4 5">248</strain>
    </source>
</reference>
<feature type="coiled-coil region" evidence="1">
    <location>
        <begin position="269"/>
        <end position="303"/>
    </location>
</feature>
<sequence length="552" mass="61818">MEPDANGFYAMPTAPQPRSFSRDRSPAAMVTMVTPARSTSRQRRNTSSSQERPTSLYVHEGTSGRHRGYHLTGPAPGPSYLSASPGSSGYRPSTHVARSNSISYSSRPGGAVRAASTGPENIQMKRNSSHTRSSSGAGGVQYYYGGNSRTRPVAYYSAGSHYDGSVGSYGSHDWDEWSPAPSPAPRHSPVGSFSRSPTRHQYAIPTAPQPPPTAYRVEDDLKRLEQARIELEHLKLREADERERGRTAERRLREIRTQADADPRLLSKVSEAEKQAAIAVAKQEEYERKLVEAQARTTRLEKIAVSQVHTSAPVQIQTKKPQVILQNGKPLKPALKQTVAVTQAPTDTSATAVNQNMADQAPPKNPQDYQAKIPKDLISRAALVEKELTYEEHKDYLLVKRYLSKEDIKALLDRTAEIRKQREAVERYKASQAAATVKLQEDRSRPAVATHKTLDGRDVAIVTMPHKEPSPPAPPPPPVKDLNQEWEEWKAEKKARDEARAAEEAEWEKKRKANEEKFKRLEEEARKERLIAKEMERQRMKAKAKLQRKGFF</sequence>
<evidence type="ECO:0000313" key="5">
    <source>
        <dbReference type="Proteomes" id="UP000024837"/>
    </source>
</evidence>
<feature type="domain" description="DUF8035" evidence="3">
    <location>
        <begin position="371"/>
        <end position="421"/>
    </location>
</feature>
<dbReference type="InterPro" id="IPR058348">
    <property type="entry name" value="DUF8035"/>
</dbReference>
<feature type="region of interest" description="Disordered" evidence="2">
    <location>
        <begin position="1"/>
        <end position="144"/>
    </location>
</feature>
<keyword evidence="5" id="KW-1185">Reference proteome</keyword>
<evidence type="ECO:0000313" key="4">
    <source>
        <dbReference type="EMBL" id="EWC43981.1"/>
    </source>
</evidence>
<evidence type="ECO:0000256" key="1">
    <source>
        <dbReference type="SAM" id="Coils"/>
    </source>
</evidence>
<evidence type="ECO:0000256" key="2">
    <source>
        <dbReference type="SAM" id="MobiDB-lite"/>
    </source>
</evidence>
<gene>
    <name evidence="4" type="ORF">DRE_01333</name>
</gene>
<proteinExistence type="predicted"/>
<dbReference type="AlphaFoldDB" id="W7HJ94"/>
<name>W7HJ94_9PEZI</name>
<feature type="compositionally biased region" description="Polar residues" evidence="2">
    <location>
        <begin position="118"/>
        <end position="135"/>
    </location>
</feature>
<feature type="compositionally biased region" description="Basic and acidic residues" evidence="2">
    <location>
        <begin position="487"/>
        <end position="524"/>
    </location>
</feature>
<evidence type="ECO:0000259" key="3">
    <source>
        <dbReference type="Pfam" id="PF26118"/>
    </source>
</evidence>
<feature type="compositionally biased region" description="Pro residues" evidence="2">
    <location>
        <begin position="470"/>
        <end position="479"/>
    </location>
</feature>